<keyword evidence="2" id="KW-1185">Reference proteome</keyword>
<protein>
    <submittedName>
        <fullName evidence="1">Uncharacterized protein</fullName>
    </submittedName>
</protein>
<dbReference type="AlphaFoldDB" id="A0A7J8MD31"/>
<dbReference type="Proteomes" id="UP000593572">
    <property type="component" value="Unassembled WGS sequence"/>
</dbReference>
<reference evidence="1 2" key="1">
    <citation type="journal article" date="2019" name="Genome Biol. Evol.">
        <title>Insights into the evolution of the New World diploid cottons (Gossypium, subgenus Houzingenia) based on genome sequencing.</title>
        <authorList>
            <person name="Grover C.E."/>
            <person name="Arick M.A. 2nd"/>
            <person name="Thrash A."/>
            <person name="Conover J.L."/>
            <person name="Sanders W.S."/>
            <person name="Peterson D.G."/>
            <person name="Frelichowski J.E."/>
            <person name="Scheffler J.A."/>
            <person name="Scheffler B.E."/>
            <person name="Wendel J.F."/>
        </authorList>
    </citation>
    <scope>NUCLEOTIDE SEQUENCE [LARGE SCALE GENOMIC DNA]</scope>
    <source>
        <strain evidence="1">157</strain>
        <tissue evidence="1">Leaf</tissue>
    </source>
</reference>
<evidence type="ECO:0000313" key="2">
    <source>
        <dbReference type="Proteomes" id="UP000593572"/>
    </source>
</evidence>
<evidence type="ECO:0000313" key="1">
    <source>
        <dbReference type="EMBL" id="MBA0562536.1"/>
    </source>
</evidence>
<dbReference type="EMBL" id="JABEZX010000008">
    <property type="protein sequence ID" value="MBA0562536.1"/>
    <property type="molecule type" value="Genomic_DNA"/>
</dbReference>
<organism evidence="1 2">
    <name type="scientific">Gossypium lobatum</name>
    <dbReference type="NCBI Taxonomy" id="34289"/>
    <lineage>
        <taxon>Eukaryota</taxon>
        <taxon>Viridiplantae</taxon>
        <taxon>Streptophyta</taxon>
        <taxon>Embryophyta</taxon>
        <taxon>Tracheophyta</taxon>
        <taxon>Spermatophyta</taxon>
        <taxon>Magnoliopsida</taxon>
        <taxon>eudicotyledons</taxon>
        <taxon>Gunneridae</taxon>
        <taxon>Pentapetalae</taxon>
        <taxon>rosids</taxon>
        <taxon>malvids</taxon>
        <taxon>Malvales</taxon>
        <taxon>Malvaceae</taxon>
        <taxon>Malvoideae</taxon>
        <taxon>Gossypium</taxon>
    </lineage>
</organism>
<comment type="caution">
    <text evidence="1">The sequence shown here is derived from an EMBL/GenBank/DDBJ whole genome shotgun (WGS) entry which is preliminary data.</text>
</comment>
<proteinExistence type="predicted"/>
<sequence length="95" mass="10982">MEEDKDFDLLKDDVMTDNIDGIQAVSFSSKVIKLKEKIMDKAIVTKLLDRGIGLSNLYNKIHIKVAGLEGKKESSRSQWDFKCIRDSKFYLKLKR</sequence>
<gene>
    <name evidence="1" type="ORF">Golob_007572</name>
</gene>
<accession>A0A7J8MD31</accession>
<name>A0A7J8MD31_9ROSI</name>